<evidence type="ECO:0000256" key="1">
    <source>
        <dbReference type="SAM" id="Phobius"/>
    </source>
</evidence>
<evidence type="ECO:0000313" key="2">
    <source>
        <dbReference type="EMBL" id="GHB01124.1"/>
    </source>
</evidence>
<proteinExistence type="predicted"/>
<dbReference type="EMBL" id="BMVO01000006">
    <property type="protein sequence ID" value="GHB01124.1"/>
    <property type="molecule type" value="Genomic_DNA"/>
</dbReference>
<keyword evidence="1" id="KW-1133">Transmembrane helix</keyword>
<dbReference type="Proteomes" id="UP000599437">
    <property type="component" value="Unassembled WGS sequence"/>
</dbReference>
<keyword evidence="1" id="KW-0472">Membrane</keyword>
<protein>
    <submittedName>
        <fullName evidence="2">Uncharacterized protein</fullName>
    </submittedName>
</protein>
<reference evidence="3" key="1">
    <citation type="journal article" date="2019" name="Int. J. Syst. Evol. Microbiol.">
        <title>The Global Catalogue of Microorganisms (GCM) 10K type strain sequencing project: providing services to taxonomists for standard genome sequencing and annotation.</title>
        <authorList>
            <consortium name="The Broad Institute Genomics Platform"/>
            <consortium name="The Broad Institute Genome Sequencing Center for Infectious Disease"/>
            <person name="Wu L."/>
            <person name="Ma J."/>
        </authorList>
    </citation>
    <scope>NUCLEOTIDE SEQUENCE [LARGE SCALE GENOMIC DNA]</scope>
    <source>
        <strain evidence="3">JCM 4737</strain>
    </source>
</reference>
<feature type="transmembrane region" description="Helical" evidence="1">
    <location>
        <begin position="32"/>
        <end position="50"/>
    </location>
</feature>
<keyword evidence="1" id="KW-0812">Transmembrane</keyword>
<dbReference type="RefSeq" id="WP_138898678.1">
    <property type="nucleotide sequence ID" value="NZ_BMVO01000006.1"/>
</dbReference>
<name>A0ABQ3DKI3_9ACTN</name>
<sequence length="74" mass="8227">MKLTDPLKYASLALGLYGVCVLVLRFGRDGMGWGQALLIGVVVTPVVCLWSRLQDRLNRGAGDAGRRWRARRRA</sequence>
<accession>A0ABQ3DKI3</accession>
<evidence type="ECO:0000313" key="3">
    <source>
        <dbReference type="Proteomes" id="UP000599437"/>
    </source>
</evidence>
<comment type="caution">
    <text evidence="2">The sequence shown here is derived from an EMBL/GenBank/DDBJ whole genome shotgun (WGS) entry which is preliminary data.</text>
</comment>
<organism evidence="2 3">
    <name type="scientific">Streptomyces chryseus</name>
    <dbReference type="NCBI Taxonomy" id="68186"/>
    <lineage>
        <taxon>Bacteria</taxon>
        <taxon>Bacillati</taxon>
        <taxon>Actinomycetota</taxon>
        <taxon>Actinomycetes</taxon>
        <taxon>Kitasatosporales</taxon>
        <taxon>Streptomycetaceae</taxon>
        <taxon>Streptomyces</taxon>
    </lineage>
</organism>
<gene>
    <name evidence="2" type="ORF">GCM10010346_24920</name>
</gene>
<keyword evidence="3" id="KW-1185">Reference proteome</keyword>
<feature type="transmembrane region" description="Helical" evidence="1">
    <location>
        <begin position="7"/>
        <end position="26"/>
    </location>
</feature>